<name>D1B9R9_THEAS</name>
<dbReference type="CDD" id="cd01895">
    <property type="entry name" value="EngA2"/>
    <property type="match status" value="1"/>
</dbReference>
<feature type="domain" description="EngA-type G" evidence="11">
    <location>
        <begin position="2"/>
        <end position="166"/>
    </location>
</feature>
<dbReference type="InterPro" id="IPR016484">
    <property type="entry name" value="GTPase_Der"/>
</dbReference>
<dbReference type="InterPro" id="IPR005225">
    <property type="entry name" value="Small_GTP-bd"/>
</dbReference>
<keyword evidence="4 10" id="KW-0677">Repeat</keyword>
<dbReference type="GO" id="GO:0005525">
    <property type="term" value="F:GTP binding"/>
    <property type="evidence" value="ECO:0007669"/>
    <property type="project" value="UniProtKB-UniRule"/>
</dbReference>
<keyword evidence="3 8" id="KW-0690">Ribosome biogenesis</keyword>
<gene>
    <name evidence="8" type="primary">der</name>
    <name evidence="12" type="ordered locus">Taci_0789</name>
</gene>
<dbReference type="Gene3D" id="3.30.300.20">
    <property type="match status" value="1"/>
</dbReference>
<feature type="binding site" evidence="8">
    <location>
        <begin position="55"/>
        <end position="59"/>
    </location>
    <ligand>
        <name>GTP</name>
        <dbReference type="ChEBI" id="CHEBI:37565"/>
        <label>1</label>
    </ligand>
</feature>
<evidence type="ECO:0000256" key="7">
    <source>
        <dbReference type="ARBA" id="ARBA00032345"/>
    </source>
</evidence>
<dbReference type="GO" id="GO:0043022">
    <property type="term" value="F:ribosome binding"/>
    <property type="evidence" value="ECO:0007669"/>
    <property type="project" value="TreeGrafter"/>
</dbReference>
<feature type="binding site" evidence="8">
    <location>
        <begin position="229"/>
        <end position="233"/>
    </location>
    <ligand>
        <name>GTP</name>
        <dbReference type="ChEBI" id="CHEBI:37565"/>
        <label>2</label>
    </ligand>
</feature>
<dbReference type="FunFam" id="3.40.50.300:FF:000040">
    <property type="entry name" value="GTPase Der"/>
    <property type="match status" value="1"/>
</dbReference>
<dbReference type="EnsemblBacteria" id="ACZ19022">
    <property type="protein sequence ID" value="ACZ19022"/>
    <property type="gene ID" value="Taci_0789"/>
</dbReference>
<dbReference type="NCBIfam" id="TIGR00231">
    <property type="entry name" value="small_GTP"/>
    <property type="match status" value="2"/>
</dbReference>
<comment type="similarity">
    <text evidence="1 8 9 10">Belongs to the TRAFAC class TrmE-Era-EngA-EngB-Septin-like GTPase superfamily. EngA (Der) GTPase family.</text>
</comment>
<evidence type="ECO:0000259" key="11">
    <source>
        <dbReference type="PROSITE" id="PS51712"/>
    </source>
</evidence>
<dbReference type="RefSeq" id="WP_012869537.1">
    <property type="nucleotide sequence ID" value="NC_013522.1"/>
</dbReference>
<evidence type="ECO:0000256" key="1">
    <source>
        <dbReference type="ARBA" id="ARBA00008279"/>
    </source>
</evidence>
<dbReference type="Pfam" id="PF01926">
    <property type="entry name" value="MMR_HSR1"/>
    <property type="match status" value="2"/>
</dbReference>
<dbReference type="InterPro" id="IPR027417">
    <property type="entry name" value="P-loop_NTPase"/>
</dbReference>
<dbReference type="GO" id="GO:0042254">
    <property type="term" value="P:ribosome biogenesis"/>
    <property type="evidence" value="ECO:0007669"/>
    <property type="project" value="UniProtKB-KW"/>
</dbReference>
<feature type="domain" description="EngA-type G" evidence="11">
    <location>
        <begin position="176"/>
        <end position="351"/>
    </location>
</feature>
<dbReference type="InterPro" id="IPR032859">
    <property type="entry name" value="KH_dom-like"/>
</dbReference>
<dbReference type="KEGG" id="tai:Taci_0789"/>
<evidence type="ECO:0000256" key="10">
    <source>
        <dbReference type="RuleBase" id="RU004481"/>
    </source>
</evidence>
<comment type="function">
    <text evidence="8 10">GTPase that plays an essential role in the late steps of ribosome biogenesis.</text>
</comment>
<dbReference type="HOGENOM" id="CLU_016077_6_2_0"/>
<feature type="binding site" evidence="8">
    <location>
        <begin position="182"/>
        <end position="189"/>
    </location>
    <ligand>
        <name>GTP</name>
        <dbReference type="ChEBI" id="CHEBI:37565"/>
        <label>2</label>
    </ligand>
</feature>
<dbReference type="FunFam" id="3.40.50.300:FF:000057">
    <property type="entry name" value="GTPase Der"/>
    <property type="match status" value="1"/>
</dbReference>
<evidence type="ECO:0000256" key="8">
    <source>
        <dbReference type="HAMAP-Rule" id="MF_00195"/>
    </source>
</evidence>
<dbReference type="PATRIC" id="fig|525903.6.peg.790"/>
<dbReference type="PANTHER" id="PTHR43834">
    <property type="entry name" value="GTPASE DER"/>
    <property type="match status" value="1"/>
</dbReference>
<dbReference type="OrthoDB" id="9805918at2"/>
<evidence type="ECO:0000256" key="9">
    <source>
        <dbReference type="PROSITE-ProRule" id="PRU01049"/>
    </source>
</evidence>
<sequence>MSVVAIVGRPNVGKSSLFNRLIGRKLAIVEDIPGVTRDRLYAETEWDGKRFYLVDTGGIESASPHPFQDVIARQVQMALKECDVVIFLLDGKEGVTAGDEAIAEMLRRSSKPVIVAMNKIDNPKREDNVLDAYSLGFHTVMGISVEHGIGIGDLLDSVVSALPDEGEPDGTDDGVIKLSVVGRPNVGKSSLFNRLIGQERAVVSPIPGTTRDTVDVDVRLGDVDVRLMDTAGMRRKSRVDDPLEYYSVVRTLKAIDRSDVSLVLMDATELLTEQDKRLMLHVEERGKGLIIGVNKWDLLPPREDLGDVIRDQIRDQMPTLSYAPLIFLSAKTGRGVHRLPPLVSRVYENRRRRLKTSDLNRLLRDTLEFERMPGDGKGRYLKVYYATQADTVPPTFIFFVNDRDLADRSFTRRLEKHIRALGDFEGSPVRIWFRNRDSSDQGR</sequence>
<evidence type="ECO:0000256" key="6">
    <source>
        <dbReference type="ARBA" id="ARBA00023134"/>
    </source>
</evidence>
<proteinExistence type="inferred from homology"/>
<dbReference type="Pfam" id="PF14714">
    <property type="entry name" value="KH_dom-like"/>
    <property type="match status" value="1"/>
</dbReference>
<evidence type="ECO:0000313" key="12">
    <source>
        <dbReference type="EMBL" id="ACZ19022.1"/>
    </source>
</evidence>
<dbReference type="SUPFAM" id="SSF52540">
    <property type="entry name" value="P-loop containing nucleoside triphosphate hydrolases"/>
    <property type="match status" value="2"/>
</dbReference>
<dbReference type="AlphaFoldDB" id="D1B9R9"/>
<evidence type="ECO:0000256" key="3">
    <source>
        <dbReference type="ARBA" id="ARBA00022517"/>
    </source>
</evidence>
<feature type="binding site" evidence="8">
    <location>
        <begin position="8"/>
        <end position="15"/>
    </location>
    <ligand>
        <name>GTP</name>
        <dbReference type="ChEBI" id="CHEBI:37565"/>
        <label>1</label>
    </ligand>
</feature>
<feature type="binding site" evidence="8">
    <location>
        <begin position="294"/>
        <end position="297"/>
    </location>
    <ligand>
        <name>GTP</name>
        <dbReference type="ChEBI" id="CHEBI:37565"/>
        <label>2</label>
    </ligand>
</feature>
<dbReference type="Proteomes" id="UP000002030">
    <property type="component" value="Chromosome"/>
</dbReference>
<organism evidence="12 13">
    <name type="scientific">Thermanaerovibrio acidaminovorans (strain ATCC 49978 / DSM 6589 / Su883)</name>
    <name type="common">Selenomonas acidaminovorans</name>
    <dbReference type="NCBI Taxonomy" id="525903"/>
    <lineage>
        <taxon>Bacteria</taxon>
        <taxon>Thermotogati</taxon>
        <taxon>Synergistota</taxon>
        <taxon>Synergistia</taxon>
        <taxon>Synergistales</taxon>
        <taxon>Synergistaceae</taxon>
        <taxon>Thermanaerovibrio</taxon>
    </lineage>
</organism>
<dbReference type="STRING" id="525903.Taci_0789"/>
<evidence type="ECO:0000256" key="2">
    <source>
        <dbReference type="ARBA" id="ARBA00020953"/>
    </source>
</evidence>
<dbReference type="HAMAP" id="MF_00195">
    <property type="entry name" value="GTPase_Der"/>
    <property type="match status" value="1"/>
</dbReference>
<feature type="binding site" evidence="8">
    <location>
        <begin position="118"/>
        <end position="121"/>
    </location>
    <ligand>
        <name>GTP</name>
        <dbReference type="ChEBI" id="CHEBI:37565"/>
        <label>1</label>
    </ligand>
</feature>
<reference evidence="12 13" key="1">
    <citation type="journal article" date="2009" name="Stand. Genomic Sci.">
        <title>Complete genome sequence of Thermanaerovibrio acidaminovorans type strain (Su883).</title>
        <authorList>
            <person name="Chovatia M."/>
            <person name="Sikorski J."/>
            <person name="Schroder M."/>
            <person name="Lapidus A."/>
            <person name="Nolan M."/>
            <person name="Tice H."/>
            <person name="Glavina Del Rio T."/>
            <person name="Copeland A."/>
            <person name="Cheng J.F."/>
            <person name="Lucas S."/>
            <person name="Chen F."/>
            <person name="Bruce D."/>
            <person name="Goodwin L."/>
            <person name="Pitluck S."/>
            <person name="Ivanova N."/>
            <person name="Mavromatis K."/>
            <person name="Ovchinnikova G."/>
            <person name="Pati A."/>
            <person name="Chen A."/>
            <person name="Palaniappan K."/>
            <person name="Land M."/>
            <person name="Hauser L."/>
            <person name="Chang Y.J."/>
            <person name="Jeffries C.D."/>
            <person name="Chain P."/>
            <person name="Saunders E."/>
            <person name="Detter J.C."/>
            <person name="Brettin T."/>
            <person name="Rohde M."/>
            <person name="Goker M."/>
            <person name="Spring S."/>
            <person name="Bristow J."/>
            <person name="Markowitz V."/>
            <person name="Hugenholtz P."/>
            <person name="Kyrpides N.C."/>
            <person name="Klenk H.P."/>
            <person name="Eisen J.A."/>
        </authorList>
    </citation>
    <scope>NUCLEOTIDE SEQUENCE [LARGE SCALE GENOMIC DNA]</scope>
    <source>
        <strain evidence="13">ATCC 49978 / DSM 6589 / Su883</strain>
    </source>
</reference>
<dbReference type="PIRSF" id="PIRSF006485">
    <property type="entry name" value="GTP-binding_EngA"/>
    <property type="match status" value="1"/>
</dbReference>
<comment type="subunit">
    <text evidence="8">Associates with the 50S ribosomal subunit.</text>
</comment>
<dbReference type="EMBL" id="CP001818">
    <property type="protein sequence ID" value="ACZ19022.1"/>
    <property type="molecule type" value="Genomic_DNA"/>
</dbReference>
<evidence type="ECO:0000256" key="4">
    <source>
        <dbReference type="ARBA" id="ARBA00022737"/>
    </source>
</evidence>
<keyword evidence="13" id="KW-1185">Reference proteome</keyword>
<keyword evidence="6 8" id="KW-0342">GTP-binding</keyword>
<dbReference type="Gene3D" id="3.40.50.300">
    <property type="entry name" value="P-loop containing nucleotide triphosphate hydrolases"/>
    <property type="match status" value="2"/>
</dbReference>
<keyword evidence="5 8" id="KW-0547">Nucleotide-binding</keyword>
<evidence type="ECO:0000313" key="13">
    <source>
        <dbReference type="Proteomes" id="UP000002030"/>
    </source>
</evidence>
<dbReference type="PROSITE" id="PS51712">
    <property type="entry name" value="G_ENGA"/>
    <property type="match status" value="2"/>
</dbReference>
<dbReference type="InterPro" id="IPR006073">
    <property type="entry name" value="GTP-bd"/>
</dbReference>
<dbReference type="PANTHER" id="PTHR43834:SF6">
    <property type="entry name" value="GTPASE DER"/>
    <property type="match status" value="1"/>
</dbReference>
<dbReference type="NCBIfam" id="TIGR03594">
    <property type="entry name" value="GTPase_EngA"/>
    <property type="match status" value="1"/>
</dbReference>
<accession>D1B9R9</accession>
<dbReference type="PRINTS" id="PR00326">
    <property type="entry name" value="GTP1OBG"/>
</dbReference>
<protein>
    <recommendedName>
        <fullName evidence="2 8">GTPase Der</fullName>
    </recommendedName>
    <alternativeName>
        <fullName evidence="7 8">GTP-binding protein EngA</fullName>
    </alternativeName>
</protein>
<evidence type="ECO:0000256" key="5">
    <source>
        <dbReference type="ARBA" id="ARBA00022741"/>
    </source>
</evidence>
<dbReference type="eggNOG" id="COG1160">
    <property type="taxonomic scope" value="Bacteria"/>
</dbReference>
<dbReference type="CDD" id="cd01894">
    <property type="entry name" value="EngA1"/>
    <property type="match status" value="1"/>
</dbReference>
<dbReference type="InterPro" id="IPR015946">
    <property type="entry name" value="KH_dom-like_a/b"/>
</dbReference>
<dbReference type="InterPro" id="IPR031166">
    <property type="entry name" value="G_ENGA"/>
</dbReference>